<proteinExistence type="predicted"/>
<name>A0A1S8A6X8_ROSNE</name>
<organism evidence="1">
    <name type="scientific">Rosellinia necatrix</name>
    <name type="common">White root-rot fungus</name>
    <dbReference type="NCBI Taxonomy" id="77044"/>
    <lineage>
        <taxon>Eukaryota</taxon>
        <taxon>Fungi</taxon>
        <taxon>Dikarya</taxon>
        <taxon>Ascomycota</taxon>
        <taxon>Pezizomycotina</taxon>
        <taxon>Sordariomycetes</taxon>
        <taxon>Xylariomycetidae</taxon>
        <taxon>Xylariales</taxon>
        <taxon>Xylariaceae</taxon>
        <taxon>Rosellinia</taxon>
    </lineage>
</organism>
<dbReference type="Proteomes" id="UP000054516">
    <property type="component" value="Unassembled WGS sequence"/>
</dbReference>
<evidence type="ECO:0000313" key="2">
    <source>
        <dbReference type="Proteomes" id="UP000054516"/>
    </source>
</evidence>
<accession>A0A1S8A6X8</accession>
<dbReference type="AlphaFoldDB" id="A0A1S8A6X8"/>
<dbReference type="EMBL" id="DF977458">
    <property type="protein sequence ID" value="GAW25803.1"/>
    <property type="molecule type" value="Genomic_DNA"/>
</dbReference>
<keyword evidence="2" id="KW-1185">Reference proteome</keyword>
<evidence type="ECO:0000313" key="1">
    <source>
        <dbReference type="EMBL" id="GAW25803.1"/>
    </source>
</evidence>
<protein>
    <submittedName>
        <fullName evidence="1">Uncharacterized protein</fullName>
    </submittedName>
</protein>
<sequence length="56" mass="6063">MMAFRDVSCVSIERIMITFPLIDHIIGPWLGLGDDARPSPTAIADVNADKPALLPT</sequence>
<reference evidence="1" key="1">
    <citation type="submission" date="2016-03" db="EMBL/GenBank/DDBJ databases">
        <title>Draft genome sequence of Rosellinia necatrix.</title>
        <authorList>
            <person name="Kanematsu S."/>
        </authorList>
    </citation>
    <scope>NUCLEOTIDE SEQUENCE [LARGE SCALE GENOMIC DNA]</scope>
    <source>
        <strain evidence="1">W97</strain>
    </source>
</reference>
<gene>
    <name evidence="1" type="ORF">SAMD00023353_1301580</name>
</gene>